<evidence type="ECO:0000259" key="4">
    <source>
        <dbReference type="PROSITE" id="PS50043"/>
    </source>
</evidence>
<keyword evidence="3" id="KW-0804">Transcription</keyword>
<dbReference type="PROSITE" id="PS50043">
    <property type="entry name" value="HTH_LUXR_2"/>
    <property type="match status" value="1"/>
</dbReference>
<evidence type="ECO:0000256" key="1">
    <source>
        <dbReference type="ARBA" id="ARBA00023015"/>
    </source>
</evidence>
<feature type="domain" description="HTH luxR-type" evidence="4">
    <location>
        <begin position="783"/>
        <end position="851"/>
    </location>
</feature>
<organism evidence="5 6">
    <name type="scientific">Arthrobacter hankyongi</name>
    <dbReference type="NCBI Taxonomy" id="2904801"/>
    <lineage>
        <taxon>Bacteria</taxon>
        <taxon>Bacillati</taxon>
        <taxon>Actinomycetota</taxon>
        <taxon>Actinomycetes</taxon>
        <taxon>Micrococcales</taxon>
        <taxon>Micrococcaceae</taxon>
        <taxon>Arthrobacter</taxon>
    </lineage>
</organism>
<dbReference type="Pfam" id="PF00196">
    <property type="entry name" value="GerE"/>
    <property type="match status" value="1"/>
</dbReference>
<dbReference type="PANTHER" id="PTHR44688">
    <property type="entry name" value="DNA-BINDING TRANSCRIPTIONAL ACTIVATOR DEVR_DOSR"/>
    <property type="match status" value="1"/>
</dbReference>
<dbReference type="CDD" id="cd06170">
    <property type="entry name" value="LuxR_C_like"/>
    <property type="match status" value="1"/>
</dbReference>
<proteinExistence type="predicted"/>
<keyword evidence="2" id="KW-0238">DNA-binding</keyword>
<dbReference type="InterPro" id="IPR036388">
    <property type="entry name" value="WH-like_DNA-bd_sf"/>
</dbReference>
<evidence type="ECO:0000256" key="2">
    <source>
        <dbReference type="ARBA" id="ARBA00023125"/>
    </source>
</evidence>
<dbReference type="InterPro" id="IPR011990">
    <property type="entry name" value="TPR-like_helical_dom_sf"/>
</dbReference>
<comment type="caution">
    <text evidence="5">The sequence shown here is derived from an EMBL/GenBank/DDBJ whole genome shotgun (WGS) entry which is preliminary data.</text>
</comment>
<dbReference type="SUPFAM" id="SSF52540">
    <property type="entry name" value="P-loop containing nucleoside triphosphate hydrolases"/>
    <property type="match status" value="1"/>
</dbReference>
<dbReference type="InterPro" id="IPR059106">
    <property type="entry name" value="WHD_MalT"/>
</dbReference>
<reference evidence="5" key="1">
    <citation type="submission" date="2022-01" db="EMBL/GenBank/DDBJ databases">
        <authorList>
            <person name="Jo J.-H."/>
            <person name="Im W.-T."/>
        </authorList>
    </citation>
    <scope>NUCLEOTIDE SEQUENCE</scope>
    <source>
        <strain evidence="5">I2-34</strain>
    </source>
</reference>
<dbReference type="Pfam" id="PF25873">
    <property type="entry name" value="WHD_MalT"/>
    <property type="match status" value="1"/>
</dbReference>
<dbReference type="SUPFAM" id="SSF46894">
    <property type="entry name" value="C-terminal effector domain of the bipartite response regulators"/>
    <property type="match status" value="1"/>
</dbReference>
<sequence length="853" mass="91868">MIERPRLEAALTAAIESHRLTLVTAPAGYGKSTILADWARHSAPPCAWLSLDRFDSRPARLFRWVLAALQTAAGGYRGCGHEALLGLEQKLARDPAVSFDLVLGALEHLTDPMVLVLDDVELAGGHLAENIIGVLAASAPPALRIVLCGRWDPAIPVEKIRQGEGLAEFHAAELAFTREEVIRLSAAREDNGPLPDPGALWQATGGWPIGVRLGLASGLQTHGSPEALAEELAASGPLADYLVEEVLDQLPPTLADFLLHATACDRLDSRLAGQLHGAPGGGILLEECLRKGLFLEEHGRRGDEPVYRWHTLFAAQCRGLLQRRDPASAESLHRIAASHYQDIDVAECVAHALRGRDPLQAVTSLGSHWLEFVLRHEPGPLEQLCLELPAPWGADPEILMIRAACRSFCGDREAARNLTIRSLAAAPALSAERRRRLDITRSLFGLFILDNGSGLQTAAAEGRRLVDAAADGHGAAHAAGLFLLGQAEVRLQRDGDQAVSLLRAAISAGSANRVETVEVCAAAELALAFATTGDLSAAENQALRTLGLTRRQVWNAQEQLAPVWLARGIACYWQDNLNGARTCLARAAPAGSQPSSLLPLALMYRVLLDCAAAEPARLAEASATLQALEEQALDGLHAFHTIAKAKLFEAKGDLDGALTILQPLGTGGHSPVVDTLLAELLRRGGETAAAQRCIHSPAIQRSISYIDTSLSLTEALLDYAGGDKSAAHERLEHALRCAEPQSVLRPFTERGDELAELLLQHADWGSAHDSFVAARAAQYAQDHVRRTHSYWELTARECEVLAYMRSIMTAADIAAALFVSVNTVKTHQRSIYRKLGASSRREALRIAAERRLF</sequence>
<accession>A0ABS9LAR3</accession>
<dbReference type="Proteomes" id="UP001165368">
    <property type="component" value="Unassembled WGS sequence"/>
</dbReference>
<dbReference type="EMBL" id="JAKLTQ010000016">
    <property type="protein sequence ID" value="MCG2623784.1"/>
    <property type="molecule type" value="Genomic_DNA"/>
</dbReference>
<dbReference type="Gene3D" id="1.10.10.10">
    <property type="entry name" value="Winged helix-like DNA-binding domain superfamily/Winged helix DNA-binding domain"/>
    <property type="match status" value="1"/>
</dbReference>
<dbReference type="InterPro" id="IPR016032">
    <property type="entry name" value="Sig_transdc_resp-reg_C-effctor"/>
</dbReference>
<dbReference type="PANTHER" id="PTHR44688:SF16">
    <property type="entry name" value="DNA-BINDING TRANSCRIPTIONAL ACTIVATOR DEVR_DOSR"/>
    <property type="match status" value="1"/>
</dbReference>
<dbReference type="SMART" id="SM00421">
    <property type="entry name" value="HTH_LUXR"/>
    <property type="match status" value="1"/>
</dbReference>
<gene>
    <name evidence="5" type="ORF">LVY72_17965</name>
</gene>
<evidence type="ECO:0000256" key="3">
    <source>
        <dbReference type="ARBA" id="ARBA00023163"/>
    </source>
</evidence>
<protein>
    <submittedName>
        <fullName evidence="5">LuxR C-terminal-related transcriptional regulator</fullName>
    </submittedName>
</protein>
<keyword evidence="6" id="KW-1185">Reference proteome</keyword>
<evidence type="ECO:0000313" key="5">
    <source>
        <dbReference type="EMBL" id="MCG2623784.1"/>
    </source>
</evidence>
<evidence type="ECO:0000313" key="6">
    <source>
        <dbReference type="Proteomes" id="UP001165368"/>
    </source>
</evidence>
<dbReference type="Gene3D" id="1.25.40.10">
    <property type="entry name" value="Tetratricopeptide repeat domain"/>
    <property type="match status" value="1"/>
</dbReference>
<dbReference type="InterPro" id="IPR000792">
    <property type="entry name" value="Tscrpt_reg_LuxR_C"/>
</dbReference>
<dbReference type="RefSeq" id="WP_237823920.1">
    <property type="nucleotide sequence ID" value="NZ_JAKLTQ010000016.1"/>
</dbReference>
<keyword evidence="1" id="KW-0805">Transcription regulation</keyword>
<name>A0ABS9LAR3_9MICC</name>
<dbReference type="InterPro" id="IPR027417">
    <property type="entry name" value="P-loop_NTPase"/>
</dbReference>